<keyword evidence="3" id="KW-0498">Mitosis</keyword>
<evidence type="ECO:0000256" key="2">
    <source>
        <dbReference type="ARBA" id="ARBA00022618"/>
    </source>
</evidence>
<sequence>MGKNAAWSVSSCKPGNGVNTLRDDDLETFWQSDGLQPHLINIQFQKKVRLQEMKSVELVKPSGWVCVSMSGSDPPYVLHFQNYGFLLVVSLVNNLASCSDKMNRVFATSSSRFLSSLGILGRGPFKTHKCFSSVSGWLLLFAIMLAL</sequence>
<proteinExistence type="inferred from homology"/>
<dbReference type="InterPro" id="IPR016901">
    <property type="entry name" value="APC10/Doc1"/>
</dbReference>
<dbReference type="SUPFAM" id="SSF49785">
    <property type="entry name" value="Galactose-binding domain-like"/>
    <property type="match status" value="1"/>
</dbReference>
<evidence type="ECO:0000256" key="1">
    <source>
        <dbReference type="ARBA" id="ARBA00006762"/>
    </source>
</evidence>
<dbReference type="SMR" id="A0A816LZJ2"/>
<comment type="similarity">
    <text evidence="1">Belongs to the APC10 family.</text>
</comment>
<accession>A0A816LZJ2</accession>
<keyword evidence="2" id="KW-0132">Cell division</keyword>
<dbReference type="GO" id="GO:0005680">
    <property type="term" value="C:anaphase-promoting complex"/>
    <property type="evidence" value="ECO:0007669"/>
    <property type="project" value="InterPro"/>
</dbReference>
<name>A0A816LZJ2_BRANA</name>
<dbReference type="PROSITE" id="PS51284">
    <property type="entry name" value="DOC"/>
    <property type="match status" value="1"/>
</dbReference>
<evidence type="ECO:0000259" key="6">
    <source>
        <dbReference type="PROSITE" id="PS51284"/>
    </source>
</evidence>
<dbReference type="Proteomes" id="UP001295469">
    <property type="component" value="Chromosome C07"/>
</dbReference>
<dbReference type="Gene3D" id="2.60.120.260">
    <property type="entry name" value="Galactose-binding domain-like"/>
    <property type="match status" value="1"/>
</dbReference>
<gene>
    <name evidence="7" type="ORF">DARMORV10_C07P04570.1</name>
</gene>
<dbReference type="PANTHER" id="PTHR12936:SF0">
    <property type="entry name" value="ANAPHASE-PROMOTING COMPLEX SUBUNIT 10"/>
    <property type="match status" value="1"/>
</dbReference>
<dbReference type="PANTHER" id="PTHR12936">
    <property type="entry name" value="ANAPHASE-PROMOTING COMPLEX 10"/>
    <property type="match status" value="1"/>
</dbReference>
<dbReference type="GO" id="GO:0051301">
    <property type="term" value="P:cell division"/>
    <property type="evidence" value="ECO:0007669"/>
    <property type="project" value="UniProtKB-KW"/>
</dbReference>
<dbReference type="InterPro" id="IPR004939">
    <property type="entry name" value="APC_su10/DOC_dom"/>
</dbReference>
<keyword evidence="4" id="KW-0833">Ubl conjugation pathway</keyword>
<evidence type="ECO:0000256" key="5">
    <source>
        <dbReference type="ARBA" id="ARBA00023306"/>
    </source>
</evidence>
<dbReference type="AlphaFoldDB" id="A0A816LZJ2"/>
<dbReference type="SMART" id="SM01337">
    <property type="entry name" value="APC10"/>
    <property type="match status" value="1"/>
</dbReference>
<keyword evidence="5" id="KW-0131">Cell cycle</keyword>
<evidence type="ECO:0000256" key="4">
    <source>
        <dbReference type="ARBA" id="ARBA00022786"/>
    </source>
</evidence>
<dbReference type="GO" id="GO:0031145">
    <property type="term" value="P:anaphase-promoting complex-dependent catabolic process"/>
    <property type="evidence" value="ECO:0007669"/>
    <property type="project" value="InterPro"/>
</dbReference>
<feature type="domain" description="DOC" evidence="6">
    <location>
        <begin position="1"/>
        <end position="147"/>
    </location>
</feature>
<evidence type="ECO:0000313" key="7">
    <source>
        <dbReference type="EMBL" id="CAF1950394.1"/>
    </source>
</evidence>
<dbReference type="Pfam" id="PF03256">
    <property type="entry name" value="ANAPC10"/>
    <property type="match status" value="1"/>
</dbReference>
<organism evidence="7">
    <name type="scientific">Brassica napus</name>
    <name type="common">Rape</name>
    <dbReference type="NCBI Taxonomy" id="3708"/>
    <lineage>
        <taxon>Eukaryota</taxon>
        <taxon>Viridiplantae</taxon>
        <taxon>Streptophyta</taxon>
        <taxon>Embryophyta</taxon>
        <taxon>Tracheophyta</taxon>
        <taxon>Spermatophyta</taxon>
        <taxon>Magnoliopsida</taxon>
        <taxon>eudicotyledons</taxon>
        <taxon>Gunneridae</taxon>
        <taxon>Pentapetalae</taxon>
        <taxon>rosids</taxon>
        <taxon>malvids</taxon>
        <taxon>Brassicales</taxon>
        <taxon>Brassicaceae</taxon>
        <taxon>Brassiceae</taxon>
        <taxon>Brassica</taxon>
    </lineage>
</organism>
<dbReference type="InterPro" id="IPR008979">
    <property type="entry name" value="Galactose-bd-like_sf"/>
</dbReference>
<dbReference type="EMBL" id="HG994371">
    <property type="protein sequence ID" value="CAF1950394.1"/>
    <property type="molecule type" value="Genomic_DNA"/>
</dbReference>
<reference evidence="7" key="1">
    <citation type="submission" date="2021-01" db="EMBL/GenBank/DDBJ databases">
        <authorList>
            <consortium name="Genoscope - CEA"/>
            <person name="William W."/>
        </authorList>
    </citation>
    <scope>NUCLEOTIDE SEQUENCE</scope>
</reference>
<evidence type="ECO:0000256" key="3">
    <source>
        <dbReference type="ARBA" id="ARBA00022776"/>
    </source>
</evidence>
<protein>
    <submittedName>
        <fullName evidence="7">(rape) hypothetical protein</fullName>
    </submittedName>
</protein>